<dbReference type="Proteomes" id="UP001153269">
    <property type="component" value="Unassembled WGS sequence"/>
</dbReference>
<name>A0A9N7VJZ9_PLEPL</name>
<sequence>MGESQRCDLWPTVVPNAWTHKAPEGSRLILKGGGEGGGHRVRGTLSSGLMCHTQRDATAVSRCQSGNLSANGEHLQISHHAQKQTAFYSRIYTEKVKIQNIKEVVPTASAVTDGTQGQPIKH</sequence>
<dbReference type="EMBL" id="CADEAL010004024">
    <property type="protein sequence ID" value="CAB1449650.1"/>
    <property type="molecule type" value="Genomic_DNA"/>
</dbReference>
<organism evidence="1 2">
    <name type="scientific">Pleuronectes platessa</name>
    <name type="common">European plaice</name>
    <dbReference type="NCBI Taxonomy" id="8262"/>
    <lineage>
        <taxon>Eukaryota</taxon>
        <taxon>Metazoa</taxon>
        <taxon>Chordata</taxon>
        <taxon>Craniata</taxon>
        <taxon>Vertebrata</taxon>
        <taxon>Euteleostomi</taxon>
        <taxon>Actinopterygii</taxon>
        <taxon>Neopterygii</taxon>
        <taxon>Teleostei</taxon>
        <taxon>Neoteleostei</taxon>
        <taxon>Acanthomorphata</taxon>
        <taxon>Carangaria</taxon>
        <taxon>Pleuronectiformes</taxon>
        <taxon>Pleuronectoidei</taxon>
        <taxon>Pleuronectidae</taxon>
        <taxon>Pleuronectes</taxon>
    </lineage>
</organism>
<dbReference type="AlphaFoldDB" id="A0A9N7VJZ9"/>
<protein>
    <submittedName>
        <fullName evidence="1">Uncharacterized protein</fullName>
    </submittedName>
</protein>
<reference evidence="1" key="1">
    <citation type="submission" date="2020-03" db="EMBL/GenBank/DDBJ databases">
        <authorList>
            <person name="Weist P."/>
        </authorList>
    </citation>
    <scope>NUCLEOTIDE SEQUENCE</scope>
</reference>
<evidence type="ECO:0000313" key="2">
    <source>
        <dbReference type="Proteomes" id="UP001153269"/>
    </source>
</evidence>
<gene>
    <name evidence="1" type="ORF">PLEPLA_LOCUS37335</name>
</gene>
<comment type="caution">
    <text evidence="1">The sequence shown here is derived from an EMBL/GenBank/DDBJ whole genome shotgun (WGS) entry which is preliminary data.</text>
</comment>
<proteinExistence type="predicted"/>
<accession>A0A9N7VJZ9</accession>
<keyword evidence="2" id="KW-1185">Reference proteome</keyword>
<evidence type="ECO:0000313" key="1">
    <source>
        <dbReference type="EMBL" id="CAB1449650.1"/>
    </source>
</evidence>